<organism evidence="7 9">
    <name type="scientific">Legionella feeleii</name>
    <dbReference type="NCBI Taxonomy" id="453"/>
    <lineage>
        <taxon>Bacteria</taxon>
        <taxon>Pseudomonadati</taxon>
        <taxon>Pseudomonadota</taxon>
        <taxon>Gammaproteobacteria</taxon>
        <taxon>Legionellales</taxon>
        <taxon>Legionellaceae</taxon>
        <taxon>Legionella</taxon>
    </lineage>
</organism>
<evidence type="ECO:0000256" key="1">
    <source>
        <dbReference type="ARBA" id="ARBA00000822"/>
    </source>
</evidence>
<keyword evidence="9" id="KW-1185">Reference proteome</keyword>
<name>A0A0W0THV7_9GAMM</name>
<dbReference type="PANTHER" id="PTHR11177">
    <property type="entry name" value="CHITINASE"/>
    <property type="match status" value="1"/>
</dbReference>
<dbReference type="RefSeq" id="WP_058447531.1">
    <property type="nucleotide sequence ID" value="NZ_CAAAHT010000006.1"/>
</dbReference>
<dbReference type="InterPro" id="IPR029070">
    <property type="entry name" value="Chitinase_insertion_sf"/>
</dbReference>
<reference evidence="8 10" key="2">
    <citation type="submission" date="2018-06" db="EMBL/GenBank/DDBJ databases">
        <authorList>
            <consortium name="Pathogen Informatics"/>
            <person name="Doyle S."/>
        </authorList>
    </citation>
    <scope>NUCLEOTIDE SEQUENCE [LARGE SCALE GENOMIC DNA]</scope>
    <source>
        <strain evidence="8 10">NCTC12022</strain>
    </source>
</reference>
<keyword evidence="4" id="KW-0119">Carbohydrate metabolism</keyword>
<dbReference type="Proteomes" id="UP000251942">
    <property type="component" value="Unassembled WGS sequence"/>
</dbReference>
<keyword evidence="7" id="KW-0378">Hydrolase</keyword>
<evidence type="ECO:0000313" key="9">
    <source>
        <dbReference type="Proteomes" id="UP000054698"/>
    </source>
</evidence>
<gene>
    <name evidence="7" type="primary">chiA1</name>
    <name evidence="7" type="ORF">Lfee_2701</name>
    <name evidence="8" type="ORF">NCTC12022_02494</name>
</gene>
<dbReference type="Pfam" id="PF00704">
    <property type="entry name" value="Glyco_hydro_18"/>
    <property type="match status" value="1"/>
</dbReference>
<feature type="signal peptide" evidence="5">
    <location>
        <begin position="1"/>
        <end position="23"/>
    </location>
</feature>
<dbReference type="GO" id="GO:0008843">
    <property type="term" value="F:endochitinase activity"/>
    <property type="evidence" value="ECO:0007669"/>
    <property type="project" value="UniProtKB-EC"/>
</dbReference>
<evidence type="ECO:0000256" key="4">
    <source>
        <dbReference type="ARBA" id="ARBA00023326"/>
    </source>
</evidence>
<dbReference type="EC" id="3.2.1.14" evidence="2"/>
<dbReference type="InterPro" id="IPR001223">
    <property type="entry name" value="Glyco_hydro18_cat"/>
</dbReference>
<dbReference type="PROSITE" id="PS51910">
    <property type="entry name" value="GH18_2"/>
    <property type="match status" value="1"/>
</dbReference>
<protein>
    <recommendedName>
        <fullName evidence="2">chitinase</fullName>
        <ecNumber evidence="2">3.2.1.14</ecNumber>
    </recommendedName>
</protein>
<dbReference type="SMART" id="SM00636">
    <property type="entry name" value="Glyco_18"/>
    <property type="match status" value="1"/>
</dbReference>
<dbReference type="Proteomes" id="UP000054698">
    <property type="component" value="Unassembled WGS sequence"/>
</dbReference>
<comment type="catalytic activity">
    <reaction evidence="1">
        <text>Random endo-hydrolysis of N-acetyl-beta-D-glucosaminide (1-&gt;4)-beta-linkages in chitin and chitodextrins.</text>
        <dbReference type="EC" id="3.2.1.14"/>
    </reaction>
</comment>
<dbReference type="EMBL" id="LNYB01000085">
    <property type="protein sequence ID" value="KTC95037.1"/>
    <property type="molecule type" value="Genomic_DNA"/>
</dbReference>
<feature type="domain" description="GH18" evidence="6">
    <location>
        <begin position="98"/>
        <end position="505"/>
    </location>
</feature>
<reference evidence="7 9" key="1">
    <citation type="submission" date="2015-11" db="EMBL/GenBank/DDBJ databases">
        <title>Genomic analysis of 38 Legionella species identifies large and diverse effector repertoires.</title>
        <authorList>
            <person name="Burstein D."/>
            <person name="Amaro F."/>
            <person name="Zusman T."/>
            <person name="Lifshitz Z."/>
            <person name="Cohen O."/>
            <person name="Gilbert J.A."/>
            <person name="Pupko T."/>
            <person name="Shuman H.A."/>
            <person name="Segal G."/>
        </authorList>
    </citation>
    <scope>NUCLEOTIDE SEQUENCE [LARGE SCALE GENOMIC DNA]</scope>
    <source>
        <strain evidence="7 9">WO-44C</strain>
    </source>
</reference>
<dbReference type="GO" id="GO:0008061">
    <property type="term" value="F:chitin binding"/>
    <property type="evidence" value="ECO:0007669"/>
    <property type="project" value="InterPro"/>
</dbReference>
<feature type="chain" id="PRO_5033244680" description="chitinase" evidence="5">
    <location>
        <begin position="24"/>
        <end position="505"/>
    </location>
</feature>
<dbReference type="PATRIC" id="fig|453.4.peg.2957"/>
<dbReference type="PANTHER" id="PTHR11177:SF317">
    <property type="entry name" value="CHITINASE 12-RELATED"/>
    <property type="match status" value="1"/>
</dbReference>
<keyword evidence="3" id="KW-0146">Chitin degradation</keyword>
<evidence type="ECO:0000259" key="6">
    <source>
        <dbReference type="PROSITE" id="PS51910"/>
    </source>
</evidence>
<evidence type="ECO:0000256" key="5">
    <source>
        <dbReference type="SAM" id="SignalP"/>
    </source>
</evidence>
<dbReference type="InterPro" id="IPR050314">
    <property type="entry name" value="Glycosyl_Hydrlase_18"/>
</dbReference>
<dbReference type="OrthoDB" id="9775889at2"/>
<dbReference type="InterPro" id="IPR011583">
    <property type="entry name" value="Chitinase_II/V-like_cat"/>
</dbReference>
<dbReference type="GO" id="GO:0006032">
    <property type="term" value="P:chitin catabolic process"/>
    <property type="evidence" value="ECO:0007669"/>
    <property type="project" value="UniProtKB-KW"/>
</dbReference>
<proteinExistence type="predicted"/>
<dbReference type="STRING" id="453.Lfee_2701"/>
<dbReference type="Gene3D" id="3.10.50.10">
    <property type="match status" value="1"/>
</dbReference>
<dbReference type="SUPFAM" id="SSF51445">
    <property type="entry name" value="(Trans)glycosidases"/>
    <property type="match status" value="1"/>
</dbReference>
<evidence type="ECO:0000313" key="8">
    <source>
        <dbReference type="EMBL" id="SPX61745.1"/>
    </source>
</evidence>
<evidence type="ECO:0000313" key="7">
    <source>
        <dbReference type="EMBL" id="KTC95037.1"/>
    </source>
</evidence>
<dbReference type="EMBL" id="UASS01000022">
    <property type="protein sequence ID" value="SPX61745.1"/>
    <property type="molecule type" value="Genomic_DNA"/>
</dbReference>
<evidence type="ECO:0000256" key="3">
    <source>
        <dbReference type="ARBA" id="ARBA00023024"/>
    </source>
</evidence>
<dbReference type="Gene3D" id="3.20.20.80">
    <property type="entry name" value="Glycosidases"/>
    <property type="match status" value="1"/>
</dbReference>
<sequence length="505" mass="55906">MQMFKQVALLACISALLPVAAQASLTLYTTSWSMYGENSYEYDGAYKNGQPYGQLSYVSNPAMVAQFNKADVVAWSFLQVWNSNDPNQAFYQIPSEWSGLLHFDDLWGELPLEGSWISPLPPETKDFLTFCQANQGACASVQINGNTGEKELFNYTDQKGVGQLNSFGAFINSNKYKAKRIIAIGGANTVENKGISTATFDAIFANQDKFLTQFKAWMNHFKNLKGVDYDFEPPIDLQTGGQLPPDAKTSTDYKRLFDLVKASRKTLGNQAYISVTITANKDYLEKINQSVEGGWFKQIAAYVDSVNVMTYDLHGPWNQSGDPYTSIHAYLKHPATSRKDEFAINYATDAITDQVLAYGMPKEKLQVGLAAYGRGFSGVERGDDSSYPGFEQPWSGPSHFTAAYTKQDGLLPYNSVTKVMNELGYKSYQIQTADEVAGIPFITGAYLYNPVAKQFIGYQSPAVVKSVCEFIKTKQLKGVIMWSADTDLPVANPDSLVATYKSVCN</sequence>
<accession>A0A0W0THV7</accession>
<evidence type="ECO:0000256" key="2">
    <source>
        <dbReference type="ARBA" id="ARBA00012729"/>
    </source>
</evidence>
<dbReference type="InterPro" id="IPR017853">
    <property type="entry name" value="GH"/>
</dbReference>
<dbReference type="GO" id="GO:0000272">
    <property type="term" value="P:polysaccharide catabolic process"/>
    <property type="evidence" value="ECO:0007669"/>
    <property type="project" value="UniProtKB-KW"/>
</dbReference>
<keyword evidence="5" id="KW-0732">Signal</keyword>
<dbReference type="AlphaFoldDB" id="A0A0W0THV7"/>
<keyword evidence="4" id="KW-0624">Polysaccharide degradation</keyword>
<evidence type="ECO:0000313" key="10">
    <source>
        <dbReference type="Proteomes" id="UP000251942"/>
    </source>
</evidence>
<keyword evidence="7" id="KW-0326">Glycosidase</keyword>
<dbReference type="SUPFAM" id="SSF54556">
    <property type="entry name" value="Chitinase insertion domain"/>
    <property type="match status" value="1"/>
</dbReference>